<dbReference type="EMBL" id="CP002808">
    <property type="protein sequence ID" value="AEG72438.1"/>
    <property type="molecule type" value="Genomic_DNA"/>
</dbReference>
<sequence length="209" mass="25307">MVSLLHIAGQEPATFNSDTYWIRSFVVLWFFIFPSIFLCFFLLLKNFKSKKSGVLVTHKLFYDFRHYGYFFHNLLFIFFVSSFLFNSFFFVFSFIDTYILEIDYAYQVLWKMPNPTESAKKINFFWSIVFCGCLLHFTAFIFYIYYNLYHSSSWFGEKYRAFIINLAINKYVLSLKSKFPRLYKYIHRYFLDVSHVQKEEKISKVIIIG</sequence>
<feature type="transmembrane region" description="Helical" evidence="1">
    <location>
        <begin position="124"/>
        <end position="146"/>
    </location>
</feature>
<dbReference type="AlphaFoldDB" id="F6FFX2"/>
<organism evidence="2 3">
    <name type="scientific">Mycoplasma haemofelis (strain Ohio2)</name>
    <dbReference type="NCBI Taxonomy" id="859194"/>
    <lineage>
        <taxon>Bacteria</taxon>
        <taxon>Bacillati</taxon>
        <taxon>Mycoplasmatota</taxon>
        <taxon>Mollicutes</taxon>
        <taxon>Mycoplasmataceae</taxon>
        <taxon>Mycoplasma</taxon>
    </lineage>
</organism>
<protein>
    <submittedName>
        <fullName evidence="2">Uncharacterized protein</fullName>
    </submittedName>
</protein>
<keyword evidence="1" id="KW-0472">Membrane</keyword>
<reference evidence="2 3" key="1">
    <citation type="journal article" date="2011" name="J. Bacteriol.">
        <title>Complete genome sequences of two hemotropic Mycoplasmas, Mycoplasma haemofelis strain Ohio2 and Mycoplasma suis strain Illinois.</title>
        <authorList>
            <person name="Messick J.B."/>
            <person name="Santos A.P."/>
            <person name="Guimaraes A.M."/>
        </authorList>
    </citation>
    <scope>NUCLEOTIDE SEQUENCE [LARGE SCALE GENOMIC DNA]</scope>
    <source>
        <strain evidence="2 3">Ohio2</strain>
    </source>
</reference>
<dbReference type="STRING" id="859194.MHF_0137"/>
<name>F6FFX2_MYCHI</name>
<evidence type="ECO:0000313" key="3">
    <source>
        <dbReference type="Proteomes" id="UP000007952"/>
    </source>
</evidence>
<dbReference type="KEGG" id="mhf:MHF_0137"/>
<dbReference type="BioCyc" id="MHAE859194:G1GR7-136-MONOMER"/>
<keyword evidence="1" id="KW-0812">Transmembrane</keyword>
<accession>F6FFX2</accession>
<feature type="transmembrane region" description="Helical" evidence="1">
    <location>
        <begin position="20"/>
        <end position="44"/>
    </location>
</feature>
<gene>
    <name evidence="2" type="ordered locus">MHF_0137</name>
</gene>
<dbReference type="HOGENOM" id="CLU_1314271_0_0_14"/>
<dbReference type="Proteomes" id="UP000007952">
    <property type="component" value="Chromosome"/>
</dbReference>
<feature type="transmembrane region" description="Helical" evidence="1">
    <location>
        <begin position="74"/>
        <end position="95"/>
    </location>
</feature>
<keyword evidence="1" id="KW-1133">Transmembrane helix</keyword>
<evidence type="ECO:0000313" key="2">
    <source>
        <dbReference type="EMBL" id="AEG72438.1"/>
    </source>
</evidence>
<proteinExistence type="predicted"/>
<reference key="2">
    <citation type="submission" date="2011-05" db="EMBL/GenBank/DDBJ databases">
        <title>The Genome of Mycoplasma haemofelis Strain Ohio2, a pathogenic hemoplasma of the cat.</title>
        <authorList>
            <person name="Santos A.P."/>
            <person name="Guimaraes A.M.S."/>
            <person name="SanMiguel P.J."/>
            <person name="Martin S.W."/>
            <person name="Messick J.B."/>
        </authorList>
    </citation>
    <scope>NUCLEOTIDE SEQUENCE</scope>
    <source>
        <strain>Ohio2</strain>
    </source>
</reference>
<evidence type="ECO:0000256" key="1">
    <source>
        <dbReference type="SAM" id="Phobius"/>
    </source>
</evidence>